<evidence type="ECO:0000313" key="2">
    <source>
        <dbReference type="Proteomes" id="UP000604046"/>
    </source>
</evidence>
<accession>A0A812KLE9</accession>
<gene>
    <name evidence="1" type="ORF">SNAT2548_LOCUS9618</name>
</gene>
<protein>
    <submittedName>
        <fullName evidence="1">Uncharacterized protein</fullName>
    </submittedName>
</protein>
<dbReference type="EMBL" id="CAJNDS010000765">
    <property type="protein sequence ID" value="CAE7232430.1"/>
    <property type="molecule type" value="Genomic_DNA"/>
</dbReference>
<organism evidence="1 2">
    <name type="scientific">Symbiodinium natans</name>
    <dbReference type="NCBI Taxonomy" id="878477"/>
    <lineage>
        <taxon>Eukaryota</taxon>
        <taxon>Sar</taxon>
        <taxon>Alveolata</taxon>
        <taxon>Dinophyceae</taxon>
        <taxon>Suessiales</taxon>
        <taxon>Symbiodiniaceae</taxon>
        <taxon>Symbiodinium</taxon>
    </lineage>
</organism>
<proteinExistence type="predicted"/>
<name>A0A812KLE9_9DINO</name>
<sequence length="257" mass="28086">METDGFFMTSMEQSEDEAFASLSSMSISSHSEARILRSQIVQRVQRLEATRAPVLLALDDLDPIMASAEGAEELRHPRKVLTELLLRTERLEIFLGAREAPFRALGAHKVVAYSLEPLKASEAARLFLWRVHRPLVMSDFSQAMSGGEQGPPSLLPLIMTAQNRGMVLQQLASHPVLSLCGGLPGRLRAAADYVLPRNGTLFDIHQRLLSTAGEDIHQQLLSRAGEDLIEQKGSATTIALVSSCCATERSGFEPVGL</sequence>
<dbReference type="AlphaFoldDB" id="A0A812KLE9"/>
<reference evidence="1" key="1">
    <citation type="submission" date="2021-02" db="EMBL/GenBank/DDBJ databases">
        <authorList>
            <person name="Dougan E. K."/>
            <person name="Rhodes N."/>
            <person name="Thang M."/>
            <person name="Chan C."/>
        </authorList>
    </citation>
    <scope>NUCLEOTIDE SEQUENCE</scope>
</reference>
<evidence type="ECO:0000313" key="1">
    <source>
        <dbReference type="EMBL" id="CAE7232430.1"/>
    </source>
</evidence>
<keyword evidence="2" id="KW-1185">Reference proteome</keyword>
<comment type="caution">
    <text evidence="1">The sequence shown here is derived from an EMBL/GenBank/DDBJ whole genome shotgun (WGS) entry which is preliminary data.</text>
</comment>
<dbReference type="Proteomes" id="UP000604046">
    <property type="component" value="Unassembled WGS sequence"/>
</dbReference>